<reference evidence="1" key="1">
    <citation type="journal article" date="2021" name="PeerJ">
        <title>Extensive microbial diversity within the chicken gut microbiome revealed by metagenomics and culture.</title>
        <authorList>
            <person name="Gilroy R."/>
            <person name="Ravi A."/>
            <person name="Getino M."/>
            <person name="Pursley I."/>
            <person name="Horton D.L."/>
            <person name="Alikhan N.F."/>
            <person name="Baker D."/>
            <person name="Gharbi K."/>
            <person name="Hall N."/>
            <person name="Watson M."/>
            <person name="Adriaenssens E.M."/>
            <person name="Foster-Nyarko E."/>
            <person name="Jarju S."/>
            <person name="Secka A."/>
            <person name="Antonio M."/>
            <person name="Oren A."/>
            <person name="Chaudhuri R.R."/>
            <person name="La Ragione R."/>
            <person name="Hildebrand F."/>
            <person name="Pallen M.J."/>
        </authorList>
    </citation>
    <scope>NUCLEOTIDE SEQUENCE</scope>
    <source>
        <strain evidence="1">1068</strain>
    </source>
</reference>
<dbReference type="Pfam" id="PF02065">
    <property type="entry name" value="Melibiase"/>
    <property type="match status" value="1"/>
</dbReference>
<reference evidence="1" key="2">
    <citation type="submission" date="2021-04" db="EMBL/GenBank/DDBJ databases">
        <authorList>
            <person name="Gilroy R."/>
        </authorList>
    </citation>
    <scope>NUCLEOTIDE SEQUENCE</scope>
    <source>
        <strain evidence="1">1068</strain>
    </source>
</reference>
<dbReference type="InterPro" id="IPR038417">
    <property type="entry name" value="Alpga-gal_N_sf"/>
</dbReference>
<evidence type="ECO:0000313" key="2">
    <source>
        <dbReference type="Proteomes" id="UP000824056"/>
    </source>
</evidence>
<dbReference type="Gene3D" id="3.20.20.70">
    <property type="entry name" value="Aldolase class I"/>
    <property type="match status" value="1"/>
</dbReference>
<evidence type="ECO:0000313" key="1">
    <source>
        <dbReference type="EMBL" id="HIZ66177.1"/>
    </source>
</evidence>
<dbReference type="GO" id="GO:0016052">
    <property type="term" value="P:carbohydrate catabolic process"/>
    <property type="evidence" value="ECO:0007669"/>
    <property type="project" value="InterPro"/>
</dbReference>
<proteinExistence type="predicted"/>
<dbReference type="GO" id="GO:0004557">
    <property type="term" value="F:alpha-galactosidase activity"/>
    <property type="evidence" value="ECO:0007669"/>
    <property type="project" value="InterPro"/>
</dbReference>
<name>A0A9D2FT49_9FIRM</name>
<dbReference type="Gene3D" id="2.70.98.60">
    <property type="entry name" value="alpha-galactosidase from lactobacil brevis"/>
    <property type="match status" value="1"/>
</dbReference>
<comment type="caution">
    <text evidence="1">The sequence shown here is derived from an EMBL/GenBank/DDBJ whole genome shotgun (WGS) entry which is preliminary data.</text>
</comment>
<accession>A0A9D2FT49</accession>
<protein>
    <submittedName>
        <fullName evidence="1">Alpha-galactosidase</fullName>
    </submittedName>
</protein>
<dbReference type="CDD" id="cd14791">
    <property type="entry name" value="GH36"/>
    <property type="match status" value="1"/>
</dbReference>
<dbReference type="SUPFAM" id="SSF51445">
    <property type="entry name" value="(Trans)glycosidases"/>
    <property type="match status" value="1"/>
</dbReference>
<dbReference type="InterPro" id="IPR002252">
    <property type="entry name" value="Glyco_hydro_36"/>
</dbReference>
<gene>
    <name evidence="1" type="ORF">H9809_09815</name>
</gene>
<sequence>MAVRTIETYDFGDMRVRYLLDEDTGIPEMMLYPQGREPLGWESKVQNTDSLVQLKILGDSYAGSYSGGISMRQSESVFRMKFQEQNLTETEDTCRVDTICWDERGYRTIHHLLWEKGGRTLQVYVEFQNHSSSPVTLEMLSSFSLGGISPFLSGDGAGQLYLHRVRGVWSMEGRLETTALEDLQLEPSWALGHGVRCERFGQAGSLPVNKFFPFAVLEDRKNHVFWGAELAHNAAWQMEVYRIDEGVSLSGGLGDREFGHWKKTLEAGKSFETPHAFLTVEQDTDIDRFSQRLTSCQEAVEKILPEREKELPLIFNEYCTTWGNPSHENIKEILKAVQGKGFSYFVIDCGWFKKDGVPWGDSMGDYIPSDTLFPLGLKETVSQINKAGMEAGIWFEIDNVGKAAGAYNLEEHLLKRDGITLTTQERRFWDMRQDWVKEYLQEKVIGTLKDYGFTYIKMDYNDTIGIGCDGGESLGEGLRQNMEASYEFVEKIREEIPQIVIENCASGGHKLEPKMMGISSMASFSDAHECREIPVIAANLHRVILPRQSQIWAVIRKDDSLKRIIYSMCASFLGRCCLSGDVTELSEKQWEAVDQGLAFYRQIVLAIRQGVTRFFGTKEPSWRHLKGWQGILREGQEEAYAVFHVFEDRVEGSLSLSWEDKEYEISRIYPENADIKTEGNKLVYRPKENWEAAAVSLRRIPSPRI</sequence>
<dbReference type="Proteomes" id="UP000824056">
    <property type="component" value="Unassembled WGS sequence"/>
</dbReference>
<dbReference type="InterPro" id="IPR013785">
    <property type="entry name" value="Aldolase_TIM"/>
</dbReference>
<organism evidence="1 2">
    <name type="scientific">Candidatus Blautia pullicola</name>
    <dbReference type="NCBI Taxonomy" id="2838498"/>
    <lineage>
        <taxon>Bacteria</taxon>
        <taxon>Bacillati</taxon>
        <taxon>Bacillota</taxon>
        <taxon>Clostridia</taxon>
        <taxon>Lachnospirales</taxon>
        <taxon>Lachnospiraceae</taxon>
        <taxon>Blautia</taxon>
    </lineage>
</organism>
<dbReference type="EMBL" id="DXBG01000231">
    <property type="protein sequence ID" value="HIZ66177.1"/>
    <property type="molecule type" value="Genomic_DNA"/>
</dbReference>
<dbReference type="AlphaFoldDB" id="A0A9D2FT49"/>
<dbReference type="InterPro" id="IPR017853">
    <property type="entry name" value="GH"/>
</dbReference>